<comment type="catalytic activity">
    <reaction evidence="2">
        <text>alpha-D-galactose = beta-D-galactose</text>
        <dbReference type="Rhea" id="RHEA:28675"/>
        <dbReference type="ChEBI" id="CHEBI:27667"/>
        <dbReference type="ChEBI" id="CHEBI:28061"/>
        <dbReference type="EC" id="5.1.3.3"/>
    </reaction>
    <physiologicalReaction direction="right-to-left" evidence="2">
        <dbReference type="Rhea" id="RHEA:28677"/>
    </physiologicalReaction>
</comment>
<dbReference type="InterPro" id="IPR011013">
    <property type="entry name" value="Gal_mutarotase_sf_dom"/>
</dbReference>
<dbReference type="PIRSF" id="PIRSF016020">
    <property type="entry name" value="PHexose_mutarotase"/>
    <property type="match status" value="1"/>
</dbReference>
<dbReference type="GO" id="GO:0005737">
    <property type="term" value="C:cytoplasm"/>
    <property type="evidence" value="ECO:0007669"/>
    <property type="project" value="TreeGrafter"/>
</dbReference>
<evidence type="ECO:0000256" key="4">
    <source>
        <dbReference type="ARBA" id="ARBA00005866"/>
    </source>
</evidence>
<sequence>MQKHHPLSNEYPRVIRLDRGGYTTCNIILKGASITSWRIEDEEQLFLSRRTRLDDYHKYRGGITIVFPHFEDWSFGRNHGFARDLIWSVKDGPKTDQYGDVHLELSLKSNCFTKSNWNYDFDLQYRIILKERSLDLKLLVLNLSKHETFYFQIAFHYHIKVKDSNKVAVAGVKNLMYRDFLDSSMELPFKTFYNDKFQLATPIDVVIYNTGNALQFISKGDDKIIGITKTSNMPDFSIWSTGLRRNLPNPREFDADELTSFIGTDIGNLSKVYLAPQSTWLASQNIEIKKENQTRGIMKNFIDYFDDIC</sequence>
<dbReference type="SUPFAM" id="SSF74650">
    <property type="entry name" value="Galactose mutarotase-like"/>
    <property type="match status" value="1"/>
</dbReference>
<protein>
    <recommendedName>
        <fullName evidence="7">glucose-6-phosphate 1-epimerase</fullName>
        <ecNumber evidence="7">5.1.3.15</ecNumber>
    </recommendedName>
</protein>
<comment type="similarity">
    <text evidence="4 7">Belongs to the glucose-6-phosphate 1-epimerase family.</text>
</comment>
<dbReference type="EC" id="5.1.3.15" evidence="7"/>
<dbReference type="EMBL" id="OU900104">
    <property type="protein sequence ID" value="CAG9855722.1"/>
    <property type="molecule type" value="Genomic_DNA"/>
</dbReference>
<evidence type="ECO:0000256" key="1">
    <source>
        <dbReference type="ARBA" id="ARBA00001096"/>
    </source>
</evidence>
<dbReference type="GO" id="GO:0004034">
    <property type="term" value="F:aldose 1-epimerase activity"/>
    <property type="evidence" value="ECO:0007669"/>
    <property type="project" value="UniProtKB-EC"/>
</dbReference>
<evidence type="ECO:0000256" key="5">
    <source>
        <dbReference type="ARBA" id="ARBA00023235"/>
    </source>
</evidence>
<evidence type="ECO:0000313" key="8">
    <source>
        <dbReference type="EMBL" id="CAG9855722.1"/>
    </source>
</evidence>
<dbReference type="InterPro" id="IPR008183">
    <property type="entry name" value="Aldose_1/G6P_1-epimerase"/>
</dbReference>
<name>A0A9N9XL21_PHYSR</name>
<accession>A0A9N9XL21</accession>
<gene>
    <name evidence="8" type="ORF">PHYEVI_LOCUS2165</name>
</gene>
<reference evidence="8" key="1">
    <citation type="submission" date="2022-01" db="EMBL/GenBank/DDBJ databases">
        <authorList>
            <person name="King R."/>
        </authorList>
    </citation>
    <scope>NUCLEOTIDE SEQUENCE</scope>
</reference>
<comment type="pathway">
    <text evidence="3">Carbohydrate metabolism; galactose metabolism.</text>
</comment>
<keyword evidence="9" id="KW-1185">Reference proteome</keyword>
<dbReference type="InterPro" id="IPR025532">
    <property type="entry name" value="G6P_1-epimerase"/>
</dbReference>
<dbReference type="PANTHER" id="PTHR11122:SF13">
    <property type="entry name" value="GLUCOSE-6-PHOSPHATE 1-EPIMERASE"/>
    <property type="match status" value="1"/>
</dbReference>
<comment type="function">
    <text evidence="6">Mutarotase that catalyzes the interconversion of beta-D-galactose and alpha-D-galactose during galactose metabolism. Beta-D-galactose is metabolized in the liver into glucose 1-phosphate, the primary metabolic fuel, by the action of four enzymes that constitute the Leloir pathway: GALM, GALK1 (galactokinase), GALT (galactose-1-phosphate uridylyltransferase) and GALE (UDP-galactose-4'-epimerase). Involved in the maintenance of the equilibrium between the beta- and alpha-anomers of galactose, therefore ensuring a sufficient supply of the alpha-anomer for GALK1. Also active on D-glucose although shows a preference for galactose over glucose.</text>
</comment>
<proteinExistence type="inferred from homology"/>
<organism evidence="8 9">
    <name type="scientific">Phyllotreta striolata</name>
    <name type="common">Striped flea beetle</name>
    <name type="synonym">Crioceris striolata</name>
    <dbReference type="NCBI Taxonomy" id="444603"/>
    <lineage>
        <taxon>Eukaryota</taxon>
        <taxon>Metazoa</taxon>
        <taxon>Ecdysozoa</taxon>
        <taxon>Arthropoda</taxon>
        <taxon>Hexapoda</taxon>
        <taxon>Insecta</taxon>
        <taxon>Pterygota</taxon>
        <taxon>Neoptera</taxon>
        <taxon>Endopterygota</taxon>
        <taxon>Coleoptera</taxon>
        <taxon>Polyphaga</taxon>
        <taxon>Cucujiformia</taxon>
        <taxon>Chrysomeloidea</taxon>
        <taxon>Chrysomelidae</taxon>
        <taxon>Galerucinae</taxon>
        <taxon>Alticini</taxon>
        <taxon>Phyllotreta</taxon>
    </lineage>
</organism>
<dbReference type="Proteomes" id="UP001153712">
    <property type="component" value="Chromosome 11"/>
</dbReference>
<keyword evidence="5 7" id="KW-0413">Isomerase</keyword>
<evidence type="ECO:0000256" key="6">
    <source>
        <dbReference type="ARBA" id="ARBA00045743"/>
    </source>
</evidence>
<comment type="catalytic activity">
    <reaction evidence="1">
        <text>alpha-D-glucose 6-phosphate = beta-D-glucose 6-phosphate</text>
        <dbReference type="Rhea" id="RHEA:16249"/>
        <dbReference type="ChEBI" id="CHEBI:58225"/>
        <dbReference type="ChEBI" id="CHEBI:58247"/>
        <dbReference type="EC" id="5.1.3.15"/>
    </reaction>
</comment>
<dbReference type="GO" id="GO:0005975">
    <property type="term" value="P:carbohydrate metabolic process"/>
    <property type="evidence" value="ECO:0007669"/>
    <property type="project" value="InterPro"/>
</dbReference>
<evidence type="ECO:0000256" key="2">
    <source>
        <dbReference type="ARBA" id="ARBA00001712"/>
    </source>
</evidence>
<dbReference type="AlphaFoldDB" id="A0A9N9XL21"/>
<evidence type="ECO:0000256" key="3">
    <source>
        <dbReference type="ARBA" id="ARBA00004947"/>
    </source>
</evidence>
<dbReference type="GO" id="GO:0047938">
    <property type="term" value="F:glucose-6-phosphate 1-epimerase activity"/>
    <property type="evidence" value="ECO:0007669"/>
    <property type="project" value="UniProtKB-UniRule"/>
</dbReference>
<dbReference type="GO" id="GO:0030246">
    <property type="term" value="F:carbohydrate binding"/>
    <property type="evidence" value="ECO:0007669"/>
    <property type="project" value="UniProtKB-UniRule"/>
</dbReference>
<dbReference type="OrthoDB" id="1659429at2759"/>
<dbReference type="PANTHER" id="PTHR11122">
    <property type="entry name" value="APOSPORY-ASSOCIATED PROTEIN C-RELATED"/>
    <property type="match status" value="1"/>
</dbReference>
<dbReference type="InterPro" id="IPR014718">
    <property type="entry name" value="GH-type_carb-bd"/>
</dbReference>
<dbReference type="Pfam" id="PF01263">
    <property type="entry name" value="Aldose_epim"/>
    <property type="match status" value="1"/>
</dbReference>
<evidence type="ECO:0000313" key="9">
    <source>
        <dbReference type="Proteomes" id="UP001153712"/>
    </source>
</evidence>
<evidence type="ECO:0000256" key="7">
    <source>
        <dbReference type="PIRNR" id="PIRNR016020"/>
    </source>
</evidence>
<dbReference type="Gene3D" id="2.70.98.10">
    <property type="match status" value="1"/>
</dbReference>